<comment type="caution">
    <text evidence="2">The sequence shown here is derived from an EMBL/GenBank/DDBJ whole genome shotgun (WGS) entry which is preliminary data.</text>
</comment>
<dbReference type="AlphaFoldDB" id="A0AAX2LXR3"/>
<dbReference type="Proteomes" id="UP000254626">
    <property type="component" value="Unassembled WGS sequence"/>
</dbReference>
<keyword evidence="1" id="KW-0472">Membrane</keyword>
<evidence type="ECO:0000313" key="3">
    <source>
        <dbReference type="Proteomes" id="UP000254626"/>
    </source>
</evidence>
<reference evidence="2 3" key="1">
    <citation type="submission" date="2018-06" db="EMBL/GenBank/DDBJ databases">
        <authorList>
            <consortium name="Pathogen Informatics"/>
            <person name="Doyle S."/>
        </authorList>
    </citation>
    <scope>NUCLEOTIDE SEQUENCE [LARGE SCALE GENOMIC DNA]</scope>
    <source>
        <strain evidence="2 3">NCTC11327</strain>
    </source>
</reference>
<organism evidence="2 3">
    <name type="scientific">Vibrio fluvialis</name>
    <dbReference type="NCBI Taxonomy" id="676"/>
    <lineage>
        <taxon>Bacteria</taxon>
        <taxon>Pseudomonadati</taxon>
        <taxon>Pseudomonadota</taxon>
        <taxon>Gammaproteobacteria</taxon>
        <taxon>Vibrionales</taxon>
        <taxon>Vibrionaceae</taxon>
        <taxon>Vibrio</taxon>
    </lineage>
</organism>
<dbReference type="GeneID" id="59227164"/>
<proteinExistence type="predicted"/>
<evidence type="ECO:0000313" key="2">
    <source>
        <dbReference type="EMBL" id="SUQ27420.1"/>
    </source>
</evidence>
<keyword evidence="1" id="KW-0812">Transmembrane</keyword>
<accession>A0AAX2LXR3</accession>
<name>A0AAX2LXR3_VIBFL</name>
<feature type="transmembrane region" description="Helical" evidence="1">
    <location>
        <begin position="15"/>
        <end position="37"/>
    </location>
</feature>
<protein>
    <recommendedName>
        <fullName evidence="4">Sugar ABC transporter permease</fullName>
    </recommendedName>
</protein>
<evidence type="ECO:0008006" key="4">
    <source>
        <dbReference type="Google" id="ProtNLM"/>
    </source>
</evidence>
<keyword evidence="1" id="KW-1133">Transmembrane helix</keyword>
<dbReference type="RefSeq" id="WP_169804145.1">
    <property type="nucleotide sequence ID" value="NZ_CABLBX010000012.1"/>
</dbReference>
<evidence type="ECO:0000256" key="1">
    <source>
        <dbReference type="SAM" id="Phobius"/>
    </source>
</evidence>
<dbReference type="EMBL" id="UHIP01000002">
    <property type="protein sequence ID" value="SUQ27420.1"/>
    <property type="molecule type" value="Genomic_DNA"/>
</dbReference>
<sequence length="56" mass="6425">MKKKYSSSNYSEGFLFFYFMQLLPTFMIVALVVFALLNLPELSLSAMIHQVSSARN</sequence>
<gene>
    <name evidence="2" type="ORF">NCTC11327_04295</name>
</gene>